<dbReference type="Proteomes" id="UP001233264">
    <property type="component" value="Chromosome"/>
</dbReference>
<organism evidence="2 3">
    <name type="scientific">Sinorhizobium kummerowiae</name>
    <dbReference type="NCBI Taxonomy" id="158892"/>
    <lineage>
        <taxon>Bacteria</taxon>
        <taxon>Pseudomonadati</taxon>
        <taxon>Pseudomonadota</taxon>
        <taxon>Alphaproteobacteria</taxon>
        <taxon>Hyphomicrobiales</taxon>
        <taxon>Rhizobiaceae</taxon>
        <taxon>Sinorhizobium/Ensifer group</taxon>
        <taxon>Sinorhizobium</taxon>
    </lineage>
</organism>
<feature type="region of interest" description="Disordered" evidence="1">
    <location>
        <begin position="113"/>
        <end position="140"/>
    </location>
</feature>
<dbReference type="RefSeq" id="WP_088194452.1">
    <property type="nucleotide sequence ID" value="NZ_CP120365.1"/>
</dbReference>
<dbReference type="EMBL" id="CP120365">
    <property type="protein sequence ID" value="WHS94569.1"/>
    <property type="molecule type" value="Genomic_DNA"/>
</dbReference>
<accession>A0ABY8TBE3</accession>
<proteinExistence type="predicted"/>
<reference evidence="2 3" key="1">
    <citation type="submission" date="2023-03" db="EMBL/GenBank/DDBJ databases">
        <authorList>
            <person name="Menendez E."/>
            <person name="Kaur S."/>
            <person name="Flores-Felix J.D."/>
            <person name="diCenzo G.C."/>
            <person name="Peix A."/>
            <person name="Velazquez E."/>
        </authorList>
    </citation>
    <scope>NUCLEOTIDE SEQUENCE [LARGE SCALE GENOMIC DNA]</scope>
    <source>
        <strain evidence="2 3">CCBAU 71714</strain>
    </source>
</reference>
<protein>
    <submittedName>
        <fullName evidence="2">Uncharacterized protein</fullName>
    </submittedName>
</protein>
<evidence type="ECO:0000313" key="3">
    <source>
        <dbReference type="Proteomes" id="UP001233264"/>
    </source>
</evidence>
<name>A0ABY8TBE3_9HYPH</name>
<evidence type="ECO:0000313" key="2">
    <source>
        <dbReference type="EMBL" id="WHS94569.1"/>
    </source>
</evidence>
<sequence>MTDSALTNDDEILYRQIHPTFMMEGQLSSQPFMPTSQAFAPTPKDENKLSVDRSTITSAAESFELFKSNGHSSAAVYGVTVGEFGTHDISCVADPLEATNNQEANPAHAVADYSKHGPTQQKNKAKRLKQTAIARGKLHP</sequence>
<evidence type="ECO:0000256" key="1">
    <source>
        <dbReference type="SAM" id="MobiDB-lite"/>
    </source>
</evidence>
<gene>
    <name evidence="2" type="ORF">PZL22_002304</name>
</gene>
<keyword evidence="3" id="KW-1185">Reference proteome</keyword>